<evidence type="ECO:0000256" key="13">
    <source>
        <dbReference type="ARBA" id="ARBA00025634"/>
    </source>
</evidence>
<comment type="similarity">
    <text evidence="3 15">Belongs to the anthranilate synthase component I family.</text>
</comment>
<feature type="domain" description="Anthranilate synthase component I N-terminal" evidence="17">
    <location>
        <begin position="28"/>
        <end position="168"/>
    </location>
</feature>
<comment type="function">
    <text evidence="13 15">Part of a heterotetrameric complex that catalyzes the two-step biosynthesis of anthranilate, an intermediate in the biosynthesis of L-tryptophan. In the first step, the glutamine-binding beta subunit (TrpG) of anthranilate synthase (AS) provides the glutamine amidotransferase activity which generates ammonia as a substrate that, along with chorismate, is used in the second step, catalyzed by the large alpha subunit of AS (TrpE) to produce anthranilate. In the absence of TrpG, TrpE can synthesize anthranilate directly from chorismate and high concentrations of ammonia.</text>
</comment>
<dbReference type="NCBIfam" id="TIGR00564">
    <property type="entry name" value="trpE_most"/>
    <property type="match status" value="1"/>
</dbReference>
<comment type="cofactor">
    <cofactor evidence="1 15">
        <name>Mg(2+)</name>
        <dbReference type="ChEBI" id="CHEBI:18420"/>
    </cofactor>
</comment>
<evidence type="ECO:0000256" key="7">
    <source>
        <dbReference type="ARBA" id="ARBA00022605"/>
    </source>
</evidence>
<comment type="subunit">
    <text evidence="4 15">Heterotetramer consisting of two non-identical subunits: a beta subunit (TrpG) and a large alpha subunit (TrpE).</text>
</comment>
<evidence type="ECO:0000256" key="5">
    <source>
        <dbReference type="ARBA" id="ARBA00012266"/>
    </source>
</evidence>
<keyword evidence="10 15" id="KW-0460">Magnesium</keyword>
<dbReference type="GO" id="GO:0004049">
    <property type="term" value="F:anthranilate synthase activity"/>
    <property type="evidence" value="ECO:0007669"/>
    <property type="project" value="UniProtKB-EC"/>
</dbReference>
<proteinExistence type="inferred from homology"/>
<dbReference type="RefSeq" id="WP_013485215.1">
    <property type="nucleotide sequence ID" value="NC_014828.1"/>
</dbReference>
<keyword evidence="9 15" id="KW-0822">Tryptophan biosynthesis</keyword>
<organism evidence="18 19">
    <name type="scientific">Ethanoligenens harbinense (strain DSM 18485 / JCM 12961 / CGMCC 1.5033 / YUAN-3)</name>
    <dbReference type="NCBI Taxonomy" id="663278"/>
    <lineage>
        <taxon>Bacteria</taxon>
        <taxon>Bacillati</taxon>
        <taxon>Bacillota</taxon>
        <taxon>Clostridia</taxon>
        <taxon>Eubacteriales</taxon>
        <taxon>Oscillospiraceae</taxon>
        <taxon>Ethanoligenens</taxon>
    </lineage>
</organism>
<evidence type="ECO:0000256" key="3">
    <source>
        <dbReference type="ARBA" id="ARBA00009562"/>
    </source>
</evidence>
<evidence type="ECO:0000256" key="6">
    <source>
        <dbReference type="ARBA" id="ARBA00020653"/>
    </source>
</evidence>
<dbReference type="Proteomes" id="UP000001551">
    <property type="component" value="Chromosome"/>
</dbReference>
<evidence type="ECO:0000256" key="14">
    <source>
        <dbReference type="ARBA" id="ARBA00047683"/>
    </source>
</evidence>
<evidence type="ECO:0000313" key="18">
    <source>
        <dbReference type="EMBL" id="ADU26860.1"/>
    </source>
</evidence>
<evidence type="ECO:0000256" key="10">
    <source>
        <dbReference type="ARBA" id="ARBA00022842"/>
    </source>
</evidence>
<evidence type="ECO:0000256" key="9">
    <source>
        <dbReference type="ARBA" id="ARBA00022822"/>
    </source>
</evidence>
<keyword evidence="12 15" id="KW-0456">Lyase</keyword>
<dbReference type="GO" id="GO:0046872">
    <property type="term" value="F:metal ion binding"/>
    <property type="evidence" value="ECO:0007669"/>
    <property type="project" value="UniProtKB-KW"/>
</dbReference>
<dbReference type="InterPro" id="IPR005256">
    <property type="entry name" value="Anth_synth_I_PabB"/>
</dbReference>
<dbReference type="InterPro" id="IPR015890">
    <property type="entry name" value="Chorismate_C"/>
</dbReference>
<dbReference type="STRING" id="663278.Ethha_1320"/>
<sequence>MVTPSYEEAAKLAGGYGRIPLSMEIYADMETPVRLLARLAARGSHYFLLESADGGEKWGRYSFLGFDPILTVTVEKGKTTFVSADGLSETLDGDPYARIREKLAPFKAPVLPGLPRFTGGAVGYFAYDMVRYAEDLPDENPDDMHCPDCSLMVAEKLIAYDNVKQKIILIVNVDTRGDFKANYEKAAAEIEAIHQRIRTQSAPEPAYGHTKPQWESNMTKEAFMDMVEKAKVHIRDGDIFQVVLSQRFSARIDGGLFDLYRVLRVSNPSPYLYYLKLGDVEVAGASPETLVRLENGLLETCPIAGSRPRGKTLEEDAALEKELLADAKELSEHNMLVDLGRNDIGRVSSFGSVNVAEHAKVMRYSQIMHITSLVTGRLRADLDAFEALRSILPAGTLSGAPKVKAMELIDKYENRRRGLYGGAVGYVGFDGNMDACIAIRTAIAKGGMAYVQSGAGIVADSVPETEYQESLNKARAVLLAAERAGEIQ</sequence>
<evidence type="ECO:0000256" key="1">
    <source>
        <dbReference type="ARBA" id="ARBA00001946"/>
    </source>
</evidence>
<keyword evidence="8 15" id="KW-0479">Metal-binding</keyword>
<comment type="pathway">
    <text evidence="2 15">Amino-acid biosynthesis; L-tryptophan biosynthesis; L-tryptophan from chorismate: step 1/5.</text>
</comment>
<reference evidence="18 19" key="1">
    <citation type="submission" date="2010-12" db="EMBL/GenBank/DDBJ databases">
        <title>Complete sequence of Ethanoligenens harbinense YUAN-3.</title>
        <authorList>
            <person name="Lucas S."/>
            <person name="Copeland A."/>
            <person name="Lapidus A."/>
            <person name="Cheng J.-F."/>
            <person name="Bruce D."/>
            <person name="Goodwin L."/>
            <person name="Pitluck S."/>
            <person name="Chertkov O."/>
            <person name="Misra M."/>
            <person name="Detter J.C."/>
            <person name="Han C."/>
            <person name="Tapia R."/>
            <person name="Land M."/>
            <person name="Hauser L."/>
            <person name="Jeffries C."/>
            <person name="Kyrpides N."/>
            <person name="Ivanova N."/>
            <person name="Mikhailova N."/>
            <person name="Wang A."/>
            <person name="Mouttaki H."/>
            <person name="He Z."/>
            <person name="Zhou J."/>
            <person name="Hemme C.L."/>
            <person name="Woyke T."/>
        </authorList>
    </citation>
    <scope>NUCLEOTIDE SEQUENCE [LARGE SCALE GENOMIC DNA]</scope>
    <source>
        <strain evidence="19">DSM 18485 / JCM 12961 / CGMCC 1.5033 / YUAN-3</strain>
    </source>
</reference>
<gene>
    <name evidence="15" type="primary">trpE</name>
    <name evidence="18" type="ordered locus">Ethha_1320</name>
</gene>
<dbReference type="GO" id="GO:0000162">
    <property type="term" value="P:L-tryptophan biosynthetic process"/>
    <property type="evidence" value="ECO:0007669"/>
    <property type="project" value="UniProtKB-UniPathway"/>
</dbReference>
<accession>E6U693</accession>
<dbReference type="PRINTS" id="PR00095">
    <property type="entry name" value="ANTSNTHASEI"/>
</dbReference>
<dbReference type="UniPathway" id="UPA00035">
    <property type="reaction ID" value="UER00040"/>
</dbReference>
<dbReference type="InterPro" id="IPR005801">
    <property type="entry name" value="ADC_synthase"/>
</dbReference>
<keyword evidence="7 15" id="KW-0028">Amino-acid biosynthesis</keyword>
<keyword evidence="11 15" id="KW-0057">Aromatic amino acid biosynthesis</keyword>
<name>E6U693_ETHHY</name>
<protein>
    <recommendedName>
        <fullName evidence="6 15">Anthranilate synthase component 1</fullName>
        <ecNumber evidence="5 15">4.1.3.27</ecNumber>
    </recommendedName>
</protein>
<dbReference type="HOGENOM" id="CLU_006493_9_3_9"/>
<evidence type="ECO:0000259" key="17">
    <source>
        <dbReference type="Pfam" id="PF04715"/>
    </source>
</evidence>
<evidence type="ECO:0000259" key="16">
    <source>
        <dbReference type="Pfam" id="PF00425"/>
    </source>
</evidence>
<comment type="catalytic activity">
    <reaction evidence="14 15">
        <text>chorismate + L-glutamine = anthranilate + pyruvate + L-glutamate + H(+)</text>
        <dbReference type="Rhea" id="RHEA:21732"/>
        <dbReference type="ChEBI" id="CHEBI:15361"/>
        <dbReference type="ChEBI" id="CHEBI:15378"/>
        <dbReference type="ChEBI" id="CHEBI:16567"/>
        <dbReference type="ChEBI" id="CHEBI:29748"/>
        <dbReference type="ChEBI" id="CHEBI:29985"/>
        <dbReference type="ChEBI" id="CHEBI:58359"/>
        <dbReference type="EC" id="4.1.3.27"/>
    </reaction>
</comment>
<dbReference type="PANTHER" id="PTHR11236:SF48">
    <property type="entry name" value="ISOCHORISMATE SYNTHASE MENF"/>
    <property type="match status" value="1"/>
</dbReference>
<dbReference type="SUPFAM" id="SSF56322">
    <property type="entry name" value="ADC synthase"/>
    <property type="match status" value="1"/>
</dbReference>
<evidence type="ECO:0000256" key="2">
    <source>
        <dbReference type="ARBA" id="ARBA00004873"/>
    </source>
</evidence>
<dbReference type="eggNOG" id="COG0147">
    <property type="taxonomic scope" value="Bacteria"/>
</dbReference>
<evidence type="ECO:0000256" key="4">
    <source>
        <dbReference type="ARBA" id="ARBA00011575"/>
    </source>
</evidence>
<dbReference type="InterPro" id="IPR019999">
    <property type="entry name" value="Anth_synth_I-like"/>
</dbReference>
<evidence type="ECO:0000313" key="19">
    <source>
        <dbReference type="Proteomes" id="UP000001551"/>
    </source>
</evidence>
<dbReference type="InterPro" id="IPR006805">
    <property type="entry name" value="Anth_synth_I_N"/>
</dbReference>
<evidence type="ECO:0000256" key="11">
    <source>
        <dbReference type="ARBA" id="ARBA00023141"/>
    </source>
</evidence>
<evidence type="ECO:0000256" key="8">
    <source>
        <dbReference type="ARBA" id="ARBA00022723"/>
    </source>
</evidence>
<dbReference type="Pfam" id="PF00425">
    <property type="entry name" value="Chorismate_bind"/>
    <property type="match status" value="1"/>
</dbReference>
<feature type="domain" description="Chorismate-utilising enzyme C-terminal" evidence="16">
    <location>
        <begin position="220"/>
        <end position="473"/>
    </location>
</feature>
<dbReference type="EC" id="4.1.3.27" evidence="5 15"/>
<dbReference type="Pfam" id="PF04715">
    <property type="entry name" value="Anth_synt_I_N"/>
    <property type="match status" value="1"/>
</dbReference>
<dbReference type="PANTHER" id="PTHR11236">
    <property type="entry name" value="AMINOBENZOATE/ANTHRANILATE SYNTHASE"/>
    <property type="match status" value="1"/>
</dbReference>
<dbReference type="EMBL" id="CP002400">
    <property type="protein sequence ID" value="ADU26860.1"/>
    <property type="molecule type" value="Genomic_DNA"/>
</dbReference>
<dbReference type="KEGG" id="eha:Ethha_1320"/>
<dbReference type="AlphaFoldDB" id="E6U693"/>
<keyword evidence="19" id="KW-1185">Reference proteome</keyword>
<evidence type="ECO:0000256" key="12">
    <source>
        <dbReference type="ARBA" id="ARBA00023239"/>
    </source>
</evidence>
<evidence type="ECO:0000256" key="15">
    <source>
        <dbReference type="RuleBase" id="RU364045"/>
    </source>
</evidence>
<dbReference type="Gene3D" id="3.60.120.10">
    <property type="entry name" value="Anthranilate synthase"/>
    <property type="match status" value="1"/>
</dbReference>